<evidence type="ECO:0000313" key="1">
    <source>
        <dbReference type="EMBL" id="KAF0471129.1"/>
    </source>
</evidence>
<dbReference type="Proteomes" id="UP000439903">
    <property type="component" value="Unassembled WGS sequence"/>
</dbReference>
<evidence type="ECO:0000313" key="2">
    <source>
        <dbReference type="Proteomes" id="UP000439903"/>
    </source>
</evidence>
<dbReference type="AlphaFoldDB" id="A0A8H3XKH8"/>
<name>A0A8H3XKH8_GIGMA</name>
<dbReference type="EMBL" id="WTPW01000894">
    <property type="protein sequence ID" value="KAF0471129.1"/>
    <property type="molecule type" value="Genomic_DNA"/>
</dbReference>
<proteinExistence type="predicted"/>
<protein>
    <submittedName>
        <fullName evidence="1">Uncharacterized protein</fullName>
    </submittedName>
</protein>
<organism evidence="1 2">
    <name type="scientific">Gigaspora margarita</name>
    <dbReference type="NCBI Taxonomy" id="4874"/>
    <lineage>
        <taxon>Eukaryota</taxon>
        <taxon>Fungi</taxon>
        <taxon>Fungi incertae sedis</taxon>
        <taxon>Mucoromycota</taxon>
        <taxon>Glomeromycotina</taxon>
        <taxon>Glomeromycetes</taxon>
        <taxon>Diversisporales</taxon>
        <taxon>Gigasporaceae</taxon>
        <taxon>Gigaspora</taxon>
    </lineage>
</organism>
<accession>A0A8H3XKH8</accession>
<dbReference type="OrthoDB" id="2308756at2759"/>
<keyword evidence="2" id="KW-1185">Reference proteome</keyword>
<reference evidence="1 2" key="1">
    <citation type="journal article" date="2019" name="Environ. Microbiol.">
        <title>At the nexus of three kingdoms: the genome of the mycorrhizal fungus Gigaspora margarita provides insights into plant, endobacterial and fungal interactions.</title>
        <authorList>
            <person name="Venice F."/>
            <person name="Ghignone S."/>
            <person name="Salvioli di Fossalunga A."/>
            <person name="Amselem J."/>
            <person name="Novero M."/>
            <person name="Xianan X."/>
            <person name="Sedzielewska Toro K."/>
            <person name="Morin E."/>
            <person name="Lipzen A."/>
            <person name="Grigoriev I.V."/>
            <person name="Henrissat B."/>
            <person name="Martin F.M."/>
            <person name="Bonfante P."/>
        </authorList>
    </citation>
    <scope>NUCLEOTIDE SEQUENCE [LARGE SCALE GENOMIC DNA]</scope>
    <source>
        <strain evidence="1 2">BEG34</strain>
    </source>
</reference>
<gene>
    <name evidence="1" type="ORF">F8M41_025250</name>
</gene>
<comment type="caution">
    <text evidence="1">The sequence shown here is derived from an EMBL/GenBank/DDBJ whole genome shotgun (WGS) entry which is preliminary data.</text>
</comment>
<sequence length="155" mass="17582">MKAISRIYDYAFDSSEMIDKFKIEDLPELSAHFIGKSKDPLSIILKNYVNSSSHGQKDQEILGNKRKFEQAGLDNYPEVIFGIVTSGTIWRFIRVSGPLKSLKIEITAEYNSGLTSIIENMNYDYAKEVLCCIVRVLQAQVVNYSKRPSIDYISG</sequence>